<dbReference type="OrthoDB" id="378221at2157"/>
<dbReference type="RefSeq" id="WP_054863740.1">
    <property type="nucleotide sequence ID" value="NZ_MWPH01000001.1"/>
</dbReference>
<feature type="compositionally biased region" description="Polar residues" evidence="1">
    <location>
        <begin position="1"/>
        <end position="10"/>
    </location>
</feature>
<dbReference type="EMBL" id="MWPH01000001">
    <property type="protein sequence ID" value="OVE85402.1"/>
    <property type="molecule type" value="Genomic_DNA"/>
</dbReference>
<name>A0A202EAY6_9EURY</name>
<comment type="caution">
    <text evidence="2">The sequence shown here is derived from an EMBL/GenBank/DDBJ whole genome shotgun (WGS) entry which is preliminary data.</text>
</comment>
<sequence length="76" mass="8101">MSSSPHTQSRTDTDFDAAPDSDTADHTTPTSPPARAATDTPSRCVQAMFSPTQTDRIQSLIDEHNAALVSPGTRDD</sequence>
<organism evidence="2 3">
    <name type="scientific">Natronolimnobius baerhuensis</name>
    <dbReference type="NCBI Taxonomy" id="253108"/>
    <lineage>
        <taxon>Archaea</taxon>
        <taxon>Methanobacteriati</taxon>
        <taxon>Methanobacteriota</taxon>
        <taxon>Stenosarchaea group</taxon>
        <taxon>Halobacteria</taxon>
        <taxon>Halobacteriales</taxon>
        <taxon>Natrialbaceae</taxon>
        <taxon>Natronolimnobius</taxon>
    </lineage>
</organism>
<reference evidence="2 3" key="1">
    <citation type="submission" date="2017-02" db="EMBL/GenBank/DDBJ databases">
        <title>Natronthermophilus aegyptiacus gen. nov.,sp. nov., an aerobic, extremely halophilic alkalithermophilic archaeon isolated from the athalassohaline Wadi An Natrun, Egypt.</title>
        <authorList>
            <person name="Zhao B."/>
        </authorList>
    </citation>
    <scope>NUCLEOTIDE SEQUENCE [LARGE SCALE GENOMIC DNA]</scope>
    <source>
        <strain evidence="2 3">CGMCC 1.3597</strain>
    </source>
</reference>
<accession>A0A202EAY6</accession>
<evidence type="ECO:0000313" key="2">
    <source>
        <dbReference type="EMBL" id="OVE85402.1"/>
    </source>
</evidence>
<feature type="compositionally biased region" description="Low complexity" evidence="1">
    <location>
        <begin position="27"/>
        <end position="42"/>
    </location>
</feature>
<dbReference type="AlphaFoldDB" id="A0A202EAY6"/>
<evidence type="ECO:0000256" key="1">
    <source>
        <dbReference type="SAM" id="MobiDB-lite"/>
    </source>
</evidence>
<proteinExistence type="predicted"/>
<feature type="region of interest" description="Disordered" evidence="1">
    <location>
        <begin position="1"/>
        <end position="42"/>
    </location>
</feature>
<gene>
    <name evidence="2" type="ORF">B2G88_00795</name>
</gene>
<protein>
    <submittedName>
        <fullName evidence="2">Uncharacterized protein</fullName>
    </submittedName>
</protein>
<dbReference type="Proteomes" id="UP000196084">
    <property type="component" value="Unassembled WGS sequence"/>
</dbReference>
<evidence type="ECO:0000313" key="3">
    <source>
        <dbReference type="Proteomes" id="UP000196084"/>
    </source>
</evidence>
<keyword evidence="3" id="KW-1185">Reference proteome</keyword>